<gene>
    <name evidence="3" type="ORF">E2562_003057</name>
</gene>
<dbReference type="AlphaFoldDB" id="A0A6G1DDD5"/>
<name>A0A6G1DDD5_9ORYZ</name>
<protein>
    <recommendedName>
        <fullName evidence="2">Retroviral polymerase SH3-like domain-containing protein</fullName>
    </recommendedName>
</protein>
<evidence type="ECO:0000313" key="3">
    <source>
        <dbReference type="EMBL" id="KAF0910628.1"/>
    </source>
</evidence>
<proteinExistence type="predicted"/>
<feature type="region of interest" description="Disordered" evidence="1">
    <location>
        <begin position="134"/>
        <end position="157"/>
    </location>
</feature>
<feature type="compositionally biased region" description="Pro residues" evidence="1">
    <location>
        <begin position="145"/>
        <end position="155"/>
    </location>
</feature>
<reference evidence="3 4" key="1">
    <citation type="submission" date="2019-11" db="EMBL/GenBank/DDBJ databases">
        <title>Whole genome sequence of Oryza granulata.</title>
        <authorList>
            <person name="Li W."/>
        </authorList>
    </citation>
    <scope>NUCLEOTIDE SEQUENCE [LARGE SCALE GENOMIC DNA]</scope>
    <source>
        <strain evidence="4">cv. Menghai</strain>
        <tissue evidence="3">Leaf</tissue>
    </source>
</reference>
<keyword evidence="4" id="KW-1185">Reference proteome</keyword>
<evidence type="ECO:0000256" key="1">
    <source>
        <dbReference type="SAM" id="MobiDB-lite"/>
    </source>
</evidence>
<evidence type="ECO:0000313" key="4">
    <source>
        <dbReference type="Proteomes" id="UP000479710"/>
    </source>
</evidence>
<sequence>MIFAGYEPGSKAYRVFDPASRRVRITRDVVFEESAQWNWSDQDAQGMTTLDDTFTVEYLSMPGVGIAPTATTSVAATSGGAVARNDVTTPTPGPHAPDATRYPRQVKGKNGAEIMKLPLVGHGRRPLAAACRLPRHGHGWSKSPGKPPSSPPSSPPFGILNAHEFFVGQHVVVDSMVAAPGDAHAAAGDGPMRLVDVFYGDVIIRELQPTPEPAGVGDKE</sequence>
<dbReference type="InterPro" id="IPR057670">
    <property type="entry name" value="SH3_retrovirus"/>
</dbReference>
<dbReference type="Proteomes" id="UP000479710">
    <property type="component" value="Unassembled WGS sequence"/>
</dbReference>
<dbReference type="OrthoDB" id="693274at2759"/>
<evidence type="ECO:0000259" key="2">
    <source>
        <dbReference type="Pfam" id="PF25597"/>
    </source>
</evidence>
<dbReference type="Pfam" id="PF25597">
    <property type="entry name" value="SH3_retrovirus"/>
    <property type="match status" value="1"/>
</dbReference>
<feature type="domain" description="Retroviral polymerase SH3-like" evidence="2">
    <location>
        <begin position="1"/>
        <end position="43"/>
    </location>
</feature>
<organism evidence="3 4">
    <name type="scientific">Oryza meyeriana var. granulata</name>
    <dbReference type="NCBI Taxonomy" id="110450"/>
    <lineage>
        <taxon>Eukaryota</taxon>
        <taxon>Viridiplantae</taxon>
        <taxon>Streptophyta</taxon>
        <taxon>Embryophyta</taxon>
        <taxon>Tracheophyta</taxon>
        <taxon>Spermatophyta</taxon>
        <taxon>Magnoliopsida</taxon>
        <taxon>Liliopsida</taxon>
        <taxon>Poales</taxon>
        <taxon>Poaceae</taxon>
        <taxon>BOP clade</taxon>
        <taxon>Oryzoideae</taxon>
        <taxon>Oryzeae</taxon>
        <taxon>Oryzinae</taxon>
        <taxon>Oryza</taxon>
        <taxon>Oryza meyeriana</taxon>
    </lineage>
</organism>
<dbReference type="EMBL" id="SPHZ02000006">
    <property type="protein sequence ID" value="KAF0910628.1"/>
    <property type="molecule type" value="Genomic_DNA"/>
</dbReference>
<accession>A0A6G1DDD5</accession>
<comment type="caution">
    <text evidence="3">The sequence shown here is derived from an EMBL/GenBank/DDBJ whole genome shotgun (WGS) entry which is preliminary data.</text>
</comment>